<dbReference type="GO" id="GO:0016405">
    <property type="term" value="F:CoA-ligase activity"/>
    <property type="evidence" value="ECO:0007669"/>
    <property type="project" value="TreeGrafter"/>
</dbReference>
<dbReference type="Pfam" id="PF00501">
    <property type="entry name" value="AMP-binding"/>
    <property type="match status" value="1"/>
</dbReference>
<dbReference type="InterPro" id="IPR042099">
    <property type="entry name" value="ANL_N_sf"/>
</dbReference>
<reference evidence="3 4" key="1">
    <citation type="journal article" date="2019" name="Genome Biol. Evol.">
        <title>The Rhododendron genome and chromosomal organization provide insight into shared whole-genome duplications across the heath family (Ericaceae).</title>
        <authorList>
            <person name="Soza V.L."/>
            <person name="Lindsley D."/>
            <person name="Waalkes A."/>
            <person name="Ramage E."/>
            <person name="Patwardhan R.P."/>
            <person name="Burton J.N."/>
            <person name="Adey A."/>
            <person name="Kumar A."/>
            <person name="Qiu R."/>
            <person name="Shendure J."/>
            <person name="Hall B."/>
        </authorList>
    </citation>
    <scope>NUCLEOTIDE SEQUENCE [LARGE SCALE GENOMIC DNA]</scope>
    <source>
        <strain evidence="3">RSF 1966-606</strain>
    </source>
</reference>
<evidence type="ECO:0000256" key="1">
    <source>
        <dbReference type="ARBA" id="ARBA00022598"/>
    </source>
</evidence>
<evidence type="ECO:0000313" key="4">
    <source>
        <dbReference type="Proteomes" id="UP000428333"/>
    </source>
</evidence>
<protein>
    <recommendedName>
        <fullName evidence="2">AMP-dependent synthetase/ligase domain-containing protein</fullName>
    </recommendedName>
</protein>
<evidence type="ECO:0000313" key="3">
    <source>
        <dbReference type="EMBL" id="KAE9454716.1"/>
    </source>
</evidence>
<feature type="non-terminal residue" evidence="3">
    <location>
        <position position="1"/>
    </location>
</feature>
<gene>
    <name evidence="3" type="ORF">C3L33_13378</name>
</gene>
<dbReference type="InterPro" id="IPR000873">
    <property type="entry name" value="AMP-dep_synth/lig_dom"/>
</dbReference>
<dbReference type="Gene3D" id="3.40.50.12780">
    <property type="entry name" value="N-terminal domain of ligase-like"/>
    <property type="match status" value="1"/>
</dbReference>
<dbReference type="Gene3D" id="3.40.50.980">
    <property type="match status" value="2"/>
</dbReference>
<dbReference type="OrthoDB" id="10253869at2759"/>
<name>A0A6A4L381_9ERIC</name>
<keyword evidence="1" id="KW-0436">Ligase</keyword>
<comment type="caution">
    <text evidence="3">The sequence shown here is derived from an EMBL/GenBank/DDBJ whole genome shotgun (WGS) entry which is preliminary data.</text>
</comment>
<keyword evidence="4" id="KW-1185">Reference proteome</keyword>
<dbReference type="PANTHER" id="PTHR24096:SF362">
    <property type="entry name" value="4-COUMARATE--COA LIGASE-LIKE 9"/>
    <property type="match status" value="1"/>
</dbReference>
<feature type="domain" description="AMP-dependent synthetase/ligase" evidence="2">
    <location>
        <begin position="132"/>
        <end position="199"/>
    </location>
</feature>
<dbReference type="AlphaFoldDB" id="A0A6A4L381"/>
<evidence type="ECO:0000259" key="2">
    <source>
        <dbReference type="Pfam" id="PF00501"/>
    </source>
</evidence>
<sequence length="268" mass="29328">MGLEISCQIELWKPVIAFLTAEASGGIVSLFRLTDKSPLGTTGKFKGVELTHRNFISSLAGFQAVRTVRSSPAVTLCAVPYFHVYGFVYSVRSVAMGENLVSIGKFDLVQMIKAIEGFRVTHVAVAPPVIVSMVNAYGLTESTAGISRMVGPNESQKFGASGRLVPYCQAKIVDVETGMDLPPFKQGELWLRGPSIMKGNFVIHSHVSSFNFQIFNVGYVGDPEATSAILDSEGWLRTGDLCYFDSEGFLYVVDRLKELIKYKGYQVT</sequence>
<proteinExistence type="predicted"/>
<organism evidence="3 4">
    <name type="scientific">Rhododendron williamsianum</name>
    <dbReference type="NCBI Taxonomy" id="262921"/>
    <lineage>
        <taxon>Eukaryota</taxon>
        <taxon>Viridiplantae</taxon>
        <taxon>Streptophyta</taxon>
        <taxon>Embryophyta</taxon>
        <taxon>Tracheophyta</taxon>
        <taxon>Spermatophyta</taxon>
        <taxon>Magnoliopsida</taxon>
        <taxon>eudicotyledons</taxon>
        <taxon>Gunneridae</taxon>
        <taxon>Pentapetalae</taxon>
        <taxon>asterids</taxon>
        <taxon>Ericales</taxon>
        <taxon>Ericaceae</taxon>
        <taxon>Ericoideae</taxon>
        <taxon>Rhodoreae</taxon>
        <taxon>Rhododendron</taxon>
    </lineage>
</organism>
<dbReference type="PANTHER" id="PTHR24096">
    <property type="entry name" value="LONG-CHAIN-FATTY-ACID--COA LIGASE"/>
    <property type="match status" value="1"/>
</dbReference>
<dbReference type="Proteomes" id="UP000428333">
    <property type="component" value="Linkage Group LG08"/>
</dbReference>
<dbReference type="EMBL" id="QEFC01002097">
    <property type="protein sequence ID" value="KAE9454716.1"/>
    <property type="molecule type" value="Genomic_DNA"/>
</dbReference>
<accession>A0A6A4L381</accession>
<dbReference type="SUPFAM" id="SSF56801">
    <property type="entry name" value="Acetyl-CoA synthetase-like"/>
    <property type="match status" value="1"/>
</dbReference>